<dbReference type="Pfam" id="PF00797">
    <property type="entry name" value="Acetyltransf_2"/>
    <property type="match status" value="1"/>
</dbReference>
<dbReference type="InterPro" id="IPR001447">
    <property type="entry name" value="Arylamine_N-AcTrfase"/>
</dbReference>
<dbReference type="Gene3D" id="3.30.2140.20">
    <property type="match status" value="1"/>
</dbReference>
<dbReference type="EMBL" id="CP054475">
    <property type="protein sequence ID" value="UXD87717.1"/>
    <property type="molecule type" value="Genomic_DNA"/>
</dbReference>
<dbReference type="InterPro" id="IPR038765">
    <property type="entry name" value="Papain-like_cys_pep_sf"/>
</dbReference>
<dbReference type="InterPro" id="IPR053710">
    <property type="entry name" value="Arylamine_NAT_domain_sf"/>
</dbReference>
<organism evidence="2 3">
    <name type="scientific">Thalassolituus hydrocarboniclasticus</name>
    <dbReference type="NCBI Taxonomy" id="2742796"/>
    <lineage>
        <taxon>Bacteria</taxon>
        <taxon>Pseudomonadati</taxon>
        <taxon>Pseudomonadota</taxon>
        <taxon>Gammaproteobacteria</taxon>
        <taxon>Oceanospirillales</taxon>
        <taxon>Oceanospirillaceae</taxon>
        <taxon>Thalassolituus</taxon>
    </lineage>
</organism>
<evidence type="ECO:0000313" key="3">
    <source>
        <dbReference type="Proteomes" id="UP001065322"/>
    </source>
</evidence>
<reference evidence="3" key="1">
    <citation type="submission" date="2020-06" db="EMBL/GenBank/DDBJ databases">
        <title>Thalassolituus marinus alknpb1M-1, a hydrocarbon-degrading bacterium isolated from the deep-sea overlying water using an in-situ strategy from the South China Sea basin.</title>
        <authorList>
            <person name="Dong C."/>
            <person name="Chen Y."/>
            <person name="Shao Z."/>
        </authorList>
    </citation>
    <scope>NUCLEOTIDE SEQUENCE [LARGE SCALE GENOMIC DNA]</scope>
    <source>
        <strain evidence="3">alknpb1M-1</strain>
    </source>
</reference>
<comment type="similarity">
    <text evidence="1">Belongs to the arylamine N-acetyltransferase family.</text>
</comment>
<dbReference type="SUPFAM" id="SSF54001">
    <property type="entry name" value="Cysteine proteinases"/>
    <property type="match status" value="1"/>
</dbReference>
<name>A0ABY6AAI3_9GAMM</name>
<evidence type="ECO:0000313" key="2">
    <source>
        <dbReference type="EMBL" id="UXD87717.1"/>
    </source>
</evidence>
<evidence type="ECO:0000256" key="1">
    <source>
        <dbReference type="ARBA" id="ARBA00006547"/>
    </source>
</evidence>
<dbReference type="Proteomes" id="UP001065322">
    <property type="component" value="Chromosome"/>
</dbReference>
<protein>
    <submittedName>
        <fullName evidence="2">Arylamine N-acetyltransferase</fullName>
    </submittedName>
</protein>
<proteinExistence type="inferred from homology"/>
<sequence length="223" mass="24907">MVPFHNLFYLGLCHAGGADSPTGGTCSDKVLAFRDRLTAQGIKARLHSAFINGQNCHRVLVLDIDGERYFADVGNGWPSVRLFPADSDSSYLAYGIEFSSYRNGDWLDIYQQKEGRCSLSVRIPLALMDEEQVEQMIQNRFDGSTEYPFDDGIRCAQVLGDAFVFLKRDRLRIFQSDKDVVTVSLPEWQDQIAALETRFGLTLSAVNVAEPTLCIGALQGRQL</sequence>
<accession>A0ABY6AAI3</accession>
<keyword evidence="3" id="KW-1185">Reference proteome</keyword>
<gene>
    <name evidence="2" type="ORF">HUF19_09855</name>
</gene>